<keyword evidence="1" id="KW-0732">Signal</keyword>
<evidence type="ECO:0000313" key="2">
    <source>
        <dbReference type="EMBL" id="MEJ5975934.1"/>
    </source>
</evidence>
<feature type="signal peptide" evidence="1">
    <location>
        <begin position="1"/>
        <end position="21"/>
    </location>
</feature>
<keyword evidence="3" id="KW-1185">Reference proteome</keyword>
<dbReference type="EMBL" id="JBBHJZ010000001">
    <property type="protein sequence ID" value="MEJ5975934.1"/>
    <property type="molecule type" value="Genomic_DNA"/>
</dbReference>
<comment type="caution">
    <text evidence="2">The sequence shown here is derived from an EMBL/GenBank/DDBJ whole genome shotgun (WGS) entry which is preliminary data.</text>
</comment>
<protein>
    <recommendedName>
        <fullName evidence="4">Protease inhibitor Inh</fullName>
    </recommendedName>
</protein>
<evidence type="ECO:0000313" key="3">
    <source>
        <dbReference type="Proteomes" id="UP001361239"/>
    </source>
</evidence>
<accession>A0ABU8RT33</accession>
<dbReference type="Proteomes" id="UP001361239">
    <property type="component" value="Unassembled WGS sequence"/>
</dbReference>
<proteinExistence type="predicted"/>
<sequence>MRLWSTLGAIALCVLASSAQAEANGAWRVNGAIAGRTFVLDCQFNGASGACVDVEGRKSHPLTSLSSTGDQVAWSFKTKVAIMSVTLSFAGRVAGNRITGTMRAAGRSGTFNAVRR</sequence>
<reference evidence="2 3" key="1">
    <citation type="submission" date="2024-03" db="EMBL/GenBank/DDBJ databases">
        <authorList>
            <person name="Jo J.-H."/>
        </authorList>
    </citation>
    <scope>NUCLEOTIDE SEQUENCE [LARGE SCALE GENOMIC DNA]</scope>
    <source>
        <strain evidence="2 3">PS1R-30</strain>
    </source>
</reference>
<dbReference type="RefSeq" id="WP_339585862.1">
    <property type="nucleotide sequence ID" value="NZ_JBBHJZ010000001.1"/>
</dbReference>
<evidence type="ECO:0000256" key="1">
    <source>
        <dbReference type="SAM" id="SignalP"/>
    </source>
</evidence>
<evidence type="ECO:0008006" key="4">
    <source>
        <dbReference type="Google" id="ProtNLM"/>
    </source>
</evidence>
<organism evidence="2 3">
    <name type="scientific">Novosphingobium anseongense</name>
    <dbReference type="NCBI Taxonomy" id="3133436"/>
    <lineage>
        <taxon>Bacteria</taxon>
        <taxon>Pseudomonadati</taxon>
        <taxon>Pseudomonadota</taxon>
        <taxon>Alphaproteobacteria</taxon>
        <taxon>Sphingomonadales</taxon>
        <taxon>Sphingomonadaceae</taxon>
        <taxon>Novosphingobium</taxon>
    </lineage>
</organism>
<feature type="chain" id="PRO_5047063679" description="Protease inhibitor Inh" evidence="1">
    <location>
        <begin position="22"/>
        <end position="116"/>
    </location>
</feature>
<name>A0ABU8RT33_9SPHN</name>
<gene>
    <name evidence="2" type="ORF">WG901_04765</name>
</gene>